<dbReference type="Pfam" id="PF00583">
    <property type="entry name" value="Acetyltransf_1"/>
    <property type="match status" value="1"/>
</dbReference>
<sequence length="182" mass="19716">MKAVELTGETWPLLVELFGPNGAVTGCWCTFFLRDRAEWRAGQGDGNRDFLRSRLGDPLGVLAVEDDTALGWVAVAPRPYYPRLAAMKAAAGDFPPDTWSVTCFFIHRTARRRGVGKFLLEEAVAFAAGRGAKHVEGYPVDTGGAKKGSGDLYHGTLGMFTDAGFGLVERKGPNRALVRRAV</sequence>
<dbReference type="InterPro" id="IPR000182">
    <property type="entry name" value="GNAT_dom"/>
</dbReference>
<comment type="caution">
    <text evidence="2">The sequence shown here is derived from an EMBL/GenBank/DDBJ whole genome shotgun (WGS) entry which is preliminary data.</text>
</comment>
<dbReference type="Gene3D" id="3.40.630.30">
    <property type="match status" value="1"/>
</dbReference>
<dbReference type="CDD" id="cd04301">
    <property type="entry name" value="NAT_SF"/>
    <property type="match status" value="1"/>
</dbReference>
<organism evidence="2 3">
    <name type="scientific">Saccharothrix mutabilis subsp. mutabilis</name>
    <dbReference type="NCBI Taxonomy" id="66855"/>
    <lineage>
        <taxon>Bacteria</taxon>
        <taxon>Bacillati</taxon>
        <taxon>Actinomycetota</taxon>
        <taxon>Actinomycetes</taxon>
        <taxon>Pseudonocardiales</taxon>
        <taxon>Pseudonocardiaceae</taxon>
        <taxon>Saccharothrix</taxon>
    </lineage>
</organism>
<gene>
    <name evidence="2" type="ORF">GCM10010492_46180</name>
</gene>
<dbReference type="SUPFAM" id="SSF55729">
    <property type="entry name" value="Acyl-CoA N-acyltransferases (Nat)"/>
    <property type="match status" value="1"/>
</dbReference>
<reference evidence="3" key="1">
    <citation type="journal article" date="2019" name="Int. J. Syst. Evol. Microbiol.">
        <title>The Global Catalogue of Microorganisms (GCM) 10K type strain sequencing project: providing services to taxonomists for standard genome sequencing and annotation.</title>
        <authorList>
            <consortium name="The Broad Institute Genomics Platform"/>
            <consortium name="The Broad Institute Genome Sequencing Center for Infectious Disease"/>
            <person name="Wu L."/>
            <person name="Ma J."/>
        </authorList>
    </citation>
    <scope>NUCLEOTIDE SEQUENCE [LARGE SCALE GENOMIC DNA]</scope>
    <source>
        <strain evidence="3">JCM 3380</strain>
    </source>
</reference>
<dbReference type="PROSITE" id="PS51186">
    <property type="entry name" value="GNAT"/>
    <property type="match status" value="1"/>
</dbReference>
<evidence type="ECO:0000313" key="2">
    <source>
        <dbReference type="EMBL" id="GAA0241739.1"/>
    </source>
</evidence>
<protein>
    <submittedName>
        <fullName evidence="2">GNAT family N-acetyltransferase</fullName>
    </submittedName>
</protein>
<feature type="domain" description="N-acetyltransferase" evidence="1">
    <location>
        <begin position="1"/>
        <end position="182"/>
    </location>
</feature>
<dbReference type="EMBL" id="BAAABU010000010">
    <property type="protein sequence ID" value="GAA0241739.1"/>
    <property type="molecule type" value="Genomic_DNA"/>
</dbReference>
<name>A0ABP3DT15_9PSEU</name>
<keyword evidence="3" id="KW-1185">Reference proteome</keyword>
<evidence type="ECO:0000313" key="3">
    <source>
        <dbReference type="Proteomes" id="UP001500416"/>
    </source>
</evidence>
<dbReference type="RefSeq" id="WP_343935936.1">
    <property type="nucleotide sequence ID" value="NZ_BAAABU010000010.1"/>
</dbReference>
<dbReference type="Proteomes" id="UP001500416">
    <property type="component" value="Unassembled WGS sequence"/>
</dbReference>
<evidence type="ECO:0000259" key="1">
    <source>
        <dbReference type="PROSITE" id="PS51186"/>
    </source>
</evidence>
<proteinExistence type="predicted"/>
<dbReference type="PROSITE" id="PS51257">
    <property type="entry name" value="PROKAR_LIPOPROTEIN"/>
    <property type="match status" value="1"/>
</dbReference>
<dbReference type="InterPro" id="IPR016181">
    <property type="entry name" value="Acyl_CoA_acyltransferase"/>
</dbReference>
<accession>A0ABP3DT15</accession>